<proteinExistence type="predicted"/>
<organism evidence="1 2">
    <name type="scientific">Parastrongyloides trichosuri</name>
    <name type="common">Possum-specific nematode worm</name>
    <dbReference type="NCBI Taxonomy" id="131310"/>
    <lineage>
        <taxon>Eukaryota</taxon>
        <taxon>Metazoa</taxon>
        <taxon>Ecdysozoa</taxon>
        <taxon>Nematoda</taxon>
        <taxon>Chromadorea</taxon>
        <taxon>Rhabditida</taxon>
        <taxon>Tylenchina</taxon>
        <taxon>Panagrolaimomorpha</taxon>
        <taxon>Strongyloidoidea</taxon>
        <taxon>Strongyloididae</taxon>
        <taxon>Parastrongyloides</taxon>
    </lineage>
</organism>
<sequence length="285" mass="33496">MELIKEQKGTNNFIYHIPYRKFVQYNAHIDESTCFYDEAYLIYKDIDVYIIFDDEMQDLEDNHAIVILVCALIKAGFKHPLLIKTKPDKFCDRISKPGSRSFEIYLREFSNATVYTNLNKGYNAGLEKIENKPLCAFLPSGDGTVYLSLNIYGKIYRYYSQTVDGEIKMKYGQYITLLNEDGEQDDFLLSSSDSEFSMIRPFIEGNIQHDGGFLFFSKLSIDIYEIIDYLLDSTIIHFTSPPWFVRSRRPYTMLPIHRHTRDDILPDQSDYEEYKSILDEFKYEV</sequence>
<keyword evidence="1" id="KW-1185">Reference proteome</keyword>
<evidence type="ECO:0000313" key="2">
    <source>
        <dbReference type="WBParaSite" id="PTRK_0000777000.1"/>
    </source>
</evidence>
<dbReference type="WBParaSite" id="PTRK_0000777000.1">
    <property type="protein sequence ID" value="PTRK_0000777000.1"/>
    <property type="gene ID" value="PTRK_0000777000"/>
</dbReference>
<dbReference type="AlphaFoldDB" id="A0A0N4ZIL0"/>
<accession>A0A0N4ZIL0</accession>
<evidence type="ECO:0000313" key="1">
    <source>
        <dbReference type="Proteomes" id="UP000038045"/>
    </source>
</evidence>
<dbReference type="Proteomes" id="UP000038045">
    <property type="component" value="Unplaced"/>
</dbReference>
<reference evidence="2" key="1">
    <citation type="submission" date="2017-02" db="UniProtKB">
        <authorList>
            <consortium name="WormBaseParasite"/>
        </authorList>
    </citation>
    <scope>IDENTIFICATION</scope>
</reference>
<protein>
    <submittedName>
        <fullName evidence="2">DUF3822 family protein</fullName>
    </submittedName>
</protein>
<name>A0A0N4ZIL0_PARTI</name>